<evidence type="ECO:0000256" key="1">
    <source>
        <dbReference type="ARBA" id="ARBA00001970"/>
    </source>
</evidence>
<keyword evidence="9" id="KW-0812">Transmembrane</keyword>
<dbReference type="EC" id="7.2.1.3" evidence="7"/>
<proteinExistence type="predicted"/>
<comment type="catalytic activity">
    <reaction evidence="8">
        <text>Fe(3+)(out) + L-ascorbate(in) = monodehydro-L-ascorbate radical(in) + Fe(2+)(out) + H(+)</text>
        <dbReference type="Rhea" id="RHEA:30403"/>
        <dbReference type="ChEBI" id="CHEBI:15378"/>
        <dbReference type="ChEBI" id="CHEBI:29033"/>
        <dbReference type="ChEBI" id="CHEBI:29034"/>
        <dbReference type="ChEBI" id="CHEBI:38290"/>
        <dbReference type="ChEBI" id="CHEBI:59513"/>
        <dbReference type="EC" id="7.2.1.3"/>
    </reaction>
    <physiologicalReaction direction="left-to-right" evidence="8">
        <dbReference type="Rhea" id="RHEA:30404"/>
    </physiologicalReaction>
</comment>
<evidence type="ECO:0000256" key="9">
    <source>
        <dbReference type="SAM" id="Phobius"/>
    </source>
</evidence>
<evidence type="ECO:0000313" key="10">
    <source>
        <dbReference type="Ensembl" id="ENSBTAP00000024228.6"/>
    </source>
</evidence>
<evidence type="ECO:0000256" key="6">
    <source>
        <dbReference type="ARBA" id="ARBA00023180"/>
    </source>
</evidence>
<feature type="transmembrane region" description="Helical" evidence="9">
    <location>
        <begin position="145"/>
        <end position="163"/>
    </location>
</feature>
<evidence type="ECO:0000256" key="7">
    <source>
        <dbReference type="ARBA" id="ARBA00024225"/>
    </source>
</evidence>
<accession>A0AAF6Z4P6</accession>
<dbReference type="GO" id="GO:0140571">
    <property type="term" value="F:transmembrane ascorbate ferrireductase activity"/>
    <property type="evidence" value="ECO:0007669"/>
    <property type="project" value="UniProtKB-EC"/>
</dbReference>
<reference evidence="10" key="3">
    <citation type="submission" date="2025-09" db="UniProtKB">
        <authorList>
            <consortium name="Ensembl"/>
        </authorList>
    </citation>
    <scope>IDENTIFICATION</scope>
    <source>
        <strain evidence="10">Hereford</strain>
    </source>
</reference>
<keyword evidence="6" id="KW-0325">Glycoprotein</keyword>
<comment type="subcellular location">
    <subcellularLocation>
        <location evidence="2">Endomembrane system</location>
        <topology evidence="2">Multi-pass membrane protein</topology>
    </subcellularLocation>
</comment>
<dbReference type="Gene3D" id="1.20.120.1770">
    <property type="match status" value="1"/>
</dbReference>
<evidence type="ECO:0000256" key="5">
    <source>
        <dbReference type="ARBA" id="ARBA00023002"/>
    </source>
</evidence>
<reference evidence="10" key="1">
    <citation type="submission" date="2018-03" db="EMBL/GenBank/DDBJ databases">
        <title>ARS-UCD1.2.</title>
        <authorList>
            <person name="Rosen B.D."/>
            <person name="Bickhart D.M."/>
            <person name="Koren S."/>
            <person name="Schnabel R.D."/>
            <person name="Hall R."/>
            <person name="Zimin A."/>
            <person name="Dreischer C."/>
            <person name="Schultheiss S."/>
            <person name="Schroeder S.G."/>
            <person name="Elsik C.G."/>
            <person name="Couldrey C."/>
            <person name="Liu G.E."/>
            <person name="Van Tassell C.P."/>
            <person name="Phillippy A.M."/>
            <person name="Smith T.P.L."/>
            <person name="Medrano J.F."/>
        </authorList>
    </citation>
    <scope>NUCLEOTIDE SEQUENCE [LARGE SCALE GENOMIC DNA]</scope>
    <source>
        <strain evidence="10">Hereford</strain>
    </source>
</reference>
<protein>
    <recommendedName>
        <fullName evidence="7">ascorbate ferrireductase (transmembrane)</fullName>
        <ecNumber evidence="7">7.2.1.3</ecNumber>
    </recommendedName>
</protein>
<evidence type="ECO:0000256" key="2">
    <source>
        <dbReference type="ARBA" id="ARBA00004127"/>
    </source>
</evidence>
<dbReference type="PANTHER" id="PTHR10106:SF38">
    <property type="entry name" value="LYSOSOMAL MEMBRANE ASCORBATE-DEPENDENT FERRIREDUCTASE CYB561A3"/>
    <property type="match status" value="1"/>
</dbReference>
<organism evidence="10 11">
    <name type="scientific">Bos taurus</name>
    <name type="common">Bovine</name>
    <dbReference type="NCBI Taxonomy" id="9913"/>
    <lineage>
        <taxon>Eukaryota</taxon>
        <taxon>Metazoa</taxon>
        <taxon>Chordata</taxon>
        <taxon>Craniata</taxon>
        <taxon>Vertebrata</taxon>
        <taxon>Euteleostomi</taxon>
        <taxon>Mammalia</taxon>
        <taxon>Eutheria</taxon>
        <taxon>Laurasiatheria</taxon>
        <taxon>Artiodactyla</taxon>
        <taxon>Ruminantia</taxon>
        <taxon>Pecora</taxon>
        <taxon>Bovidae</taxon>
        <taxon>Bovinae</taxon>
        <taxon>Bos</taxon>
    </lineage>
</organism>
<keyword evidence="5" id="KW-0560">Oxidoreductase</keyword>
<evidence type="ECO:0000256" key="3">
    <source>
        <dbReference type="ARBA" id="ARBA00011738"/>
    </source>
</evidence>
<keyword evidence="4" id="KW-1278">Translocase</keyword>
<dbReference type="AlphaFoldDB" id="A0AAF6Z4P6"/>
<feature type="transmembrane region" description="Helical" evidence="9">
    <location>
        <begin position="6"/>
        <end position="28"/>
    </location>
</feature>
<keyword evidence="9" id="KW-0472">Membrane</keyword>
<name>A0AAF6Z4P6_BOVIN</name>
<evidence type="ECO:0000313" key="11">
    <source>
        <dbReference type="Proteomes" id="UP000009136"/>
    </source>
</evidence>
<dbReference type="GO" id="GO:0012505">
    <property type="term" value="C:endomembrane system"/>
    <property type="evidence" value="ECO:0007669"/>
    <property type="project" value="UniProtKB-SubCell"/>
</dbReference>
<dbReference type="InterPro" id="IPR043205">
    <property type="entry name" value="CYB561/CYBRD1-like"/>
</dbReference>
<feature type="transmembrane region" description="Helical" evidence="9">
    <location>
        <begin position="40"/>
        <end position="61"/>
    </location>
</feature>
<comment type="cofactor">
    <cofactor evidence="1">
        <name>heme b</name>
        <dbReference type="ChEBI" id="CHEBI:60344"/>
    </cofactor>
</comment>
<dbReference type="Ensembl" id="ENSBTAT00000024228.7">
    <property type="protein sequence ID" value="ENSBTAP00000024228.6"/>
    <property type="gene ID" value="ENSBTAG00000018202.8"/>
</dbReference>
<keyword evidence="9" id="KW-1133">Transmembrane helix</keyword>
<reference evidence="10" key="2">
    <citation type="submission" date="2025-08" db="UniProtKB">
        <authorList>
            <consortium name="Ensembl"/>
        </authorList>
    </citation>
    <scope>IDENTIFICATION</scope>
    <source>
        <strain evidence="10">Hereford</strain>
    </source>
</reference>
<comment type="subunit">
    <text evidence="3">Homodimer.</text>
</comment>
<evidence type="ECO:0000256" key="4">
    <source>
        <dbReference type="ARBA" id="ARBA00022967"/>
    </source>
</evidence>
<keyword evidence="11" id="KW-1185">Reference proteome</keyword>
<feature type="transmembrane region" description="Helical" evidence="9">
    <location>
        <begin position="169"/>
        <end position="201"/>
    </location>
</feature>
<dbReference type="GeneTree" id="ENSGT00950000183197"/>
<dbReference type="Proteomes" id="UP000009136">
    <property type="component" value="Chromosome 29"/>
</dbReference>
<sequence>MAVGWFYLSVLALCSLGSMCILFTIYWMRYWHGGFAWDGSMLMFNWHPVLMVTGMVVLYSAGKMAPRHTPTCPVRLSLQTALGCWWWSSGCWCSISCWLHLGNAQSQGCRLRERPCCVAGSEAGRDSQEQSVCSLNSFPKLCSRWLWAPVSPCLWVGLLSHSLPTCFPWWLWLLCPFLALNSQVICLPLASLPWLLMLLLLV</sequence>
<dbReference type="PANTHER" id="PTHR10106">
    <property type="entry name" value="CYTOCHROME B561-RELATED"/>
    <property type="match status" value="1"/>
</dbReference>
<gene>
    <name evidence="10" type="primary">CYB561A3</name>
</gene>
<evidence type="ECO:0000256" key="8">
    <source>
        <dbReference type="ARBA" id="ARBA00048457"/>
    </source>
</evidence>